<protein>
    <submittedName>
        <fullName evidence="3">NADP-dependent oxidoreductase</fullName>
    </submittedName>
</protein>
<dbReference type="GeneID" id="95533680"/>
<dbReference type="Proteomes" id="UP000326041">
    <property type="component" value="Chromosome"/>
</dbReference>
<dbReference type="Gene3D" id="3.90.180.10">
    <property type="entry name" value="Medium-chain alcohol dehydrogenases, catalytic domain"/>
    <property type="match status" value="1"/>
</dbReference>
<dbReference type="PANTHER" id="PTHR44154">
    <property type="entry name" value="QUINONE OXIDOREDUCTASE"/>
    <property type="match status" value="1"/>
</dbReference>
<dbReference type="RefSeq" id="WP_055605532.1">
    <property type="nucleotide sequence ID" value="NZ_CP023697.1"/>
</dbReference>
<dbReference type="Pfam" id="PF13602">
    <property type="entry name" value="ADH_zinc_N_2"/>
    <property type="match status" value="1"/>
</dbReference>
<dbReference type="Pfam" id="PF08240">
    <property type="entry name" value="ADH_N"/>
    <property type="match status" value="1"/>
</dbReference>
<evidence type="ECO:0000313" key="3">
    <source>
        <dbReference type="EMBL" id="QEV04916.1"/>
    </source>
</evidence>
<dbReference type="SMART" id="SM00829">
    <property type="entry name" value="PKS_ER"/>
    <property type="match status" value="1"/>
</dbReference>
<dbReference type="InterPro" id="IPR020843">
    <property type="entry name" value="ER"/>
</dbReference>
<dbReference type="Gene3D" id="3.40.50.720">
    <property type="entry name" value="NAD(P)-binding Rossmann-like Domain"/>
    <property type="match status" value="1"/>
</dbReference>
<dbReference type="InterPro" id="IPR036291">
    <property type="entry name" value="NAD(P)-bd_dom_sf"/>
</dbReference>
<evidence type="ECO:0000256" key="1">
    <source>
        <dbReference type="ARBA" id="ARBA00022857"/>
    </source>
</evidence>
<dbReference type="InterPro" id="IPR013154">
    <property type="entry name" value="ADH-like_N"/>
</dbReference>
<sequence length="305" mass="31055">MLALTFAEYGNPSVLQVNEVPEPHAGPAQVRIAVRAAGVNPVDWKIRSGFMKDVMPLRLPAIAGLDAAGVVDEVGEGVEGVSVGDDVFGSGNGVSAQYAVLDHFTAKPASMSWSQAAALPAPAETAQRTLGILGPPVAGQTLLIDGAAGGVGSVAAQFAIADGVTVIGTASESNHDYLRSLGIVPTTYGPGLRERVAGLAPAGVDFALDTAGKGSVPELIEIVGEPGKVVSIADFSAPQYGARVTGAGTDPQRFDALPKAARFYEEGKLAIAIDSEFPLAEAAKAHKRSEGGHVSGKIVLTVPQS</sequence>
<name>A0ABX6AQB6_9ACTN</name>
<dbReference type="SUPFAM" id="SSF50129">
    <property type="entry name" value="GroES-like"/>
    <property type="match status" value="1"/>
</dbReference>
<evidence type="ECO:0000259" key="2">
    <source>
        <dbReference type="SMART" id="SM00829"/>
    </source>
</evidence>
<dbReference type="InterPro" id="IPR011032">
    <property type="entry name" value="GroES-like_sf"/>
</dbReference>
<reference evidence="3 4" key="1">
    <citation type="submission" date="2017-09" db="EMBL/GenBank/DDBJ databases">
        <authorList>
            <person name="Lee N."/>
            <person name="Cho B.-K."/>
        </authorList>
    </citation>
    <scope>NUCLEOTIDE SEQUENCE [LARGE SCALE GENOMIC DNA]</scope>
    <source>
        <strain evidence="3 4">ATCC 13879</strain>
    </source>
</reference>
<keyword evidence="4" id="KW-1185">Reference proteome</keyword>
<dbReference type="PANTHER" id="PTHR44154:SF1">
    <property type="entry name" value="QUINONE OXIDOREDUCTASE"/>
    <property type="match status" value="1"/>
</dbReference>
<feature type="domain" description="Enoyl reductase (ER)" evidence="2">
    <location>
        <begin position="10"/>
        <end position="300"/>
    </location>
</feature>
<keyword evidence="1" id="KW-0521">NADP</keyword>
<evidence type="ECO:0000313" key="4">
    <source>
        <dbReference type="Proteomes" id="UP000326041"/>
    </source>
</evidence>
<dbReference type="CDD" id="cd05289">
    <property type="entry name" value="MDR_like_2"/>
    <property type="match status" value="1"/>
</dbReference>
<dbReference type="InterPro" id="IPR051603">
    <property type="entry name" value="Zinc-ADH_QOR/CCCR"/>
</dbReference>
<dbReference type="SUPFAM" id="SSF51735">
    <property type="entry name" value="NAD(P)-binding Rossmann-fold domains"/>
    <property type="match status" value="1"/>
</dbReference>
<dbReference type="EMBL" id="CP023697">
    <property type="protein sequence ID" value="QEV04916.1"/>
    <property type="molecule type" value="Genomic_DNA"/>
</dbReference>
<organism evidence="3 4">
    <name type="scientific">Streptomyces prasinus</name>
    <dbReference type="NCBI Taxonomy" id="67345"/>
    <lineage>
        <taxon>Bacteria</taxon>
        <taxon>Bacillati</taxon>
        <taxon>Actinomycetota</taxon>
        <taxon>Actinomycetes</taxon>
        <taxon>Kitasatosporales</taxon>
        <taxon>Streptomycetaceae</taxon>
        <taxon>Streptomyces</taxon>
    </lineage>
</organism>
<accession>A0ABX6AQB6</accession>
<gene>
    <name evidence="3" type="ORF">CP972_03675</name>
</gene>
<proteinExistence type="predicted"/>